<evidence type="ECO:0000256" key="2">
    <source>
        <dbReference type="ARBA" id="ARBA00023026"/>
    </source>
</evidence>
<dbReference type="EMBL" id="BROQ01000011">
    <property type="protein sequence ID" value="GKZ18279.1"/>
    <property type="molecule type" value="Genomic_DNA"/>
</dbReference>
<organism evidence="4 5">
    <name type="scientific">Aspergillus brasiliensis</name>
    <dbReference type="NCBI Taxonomy" id="319629"/>
    <lineage>
        <taxon>Eukaryota</taxon>
        <taxon>Fungi</taxon>
        <taxon>Dikarya</taxon>
        <taxon>Ascomycota</taxon>
        <taxon>Pezizomycotina</taxon>
        <taxon>Eurotiomycetes</taxon>
        <taxon>Eurotiomycetidae</taxon>
        <taxon>Eurotiales</taxon>
        <taxon>Aspergillaceae</taxon>
        <taxon>Aspergillus</taxon>
        <taxon>Aspergillus subgen. Circumdati</taxon>
    </lineage>
</organism>
<evidence type="ECO:0000259" key="3">
    <source>
        <dbReference type="PROSITE" id="PS51782"/>
    </source>
</evidence>
<dbReference type="PANTHER" id="PTHR34997:SF1">
    <property type="entry name" value="PEPTIDOGLYCAN-BINDING LYSIN DOMAIN"/>
    <property type="match status" value="1"/>
</dbReference>
<feature type="domain" description="LysM" evidence="3">
    <location>
        <begin position="136"/>
        <end position="182"/>
    </location>
</feature>
<dbReference type="PROSITE" id="PS51782">
    <property type="entry name" value="LYSM"/>
    <property type="match status" value="3"/>
</dbReference>
<feature type="domain" description="LysM" evidence="3">
    <location>
        <begin position="271"/>
        <end position="317"/>
    </location>
</feature>
<evidence type="ECO:0000313" key="4">
    <source>
        <dbReference type="EMBL" id="GKZ18279.1"/>
    </source>
</evidence>
<dbReference type="InterPro" id="IPR036779">
    <property type="entry name" value="LysM_dom_sf"/>
</dbReference>
<dbReference type="AlphaFoldDB" id="A0A9W5YKE3"/>
<dbReference type="CDD" id="cd00118">
    <property type="entry name" value="LysM"/>
    <property type="match status" value="3"/>
</dbReference>
<comment type="caution">
    <text evidence="4">The sequence shown here is derived from an EMBL/GenBank/DDBJ whole genome shotgun (WGS) entry which is preliminary data.</text>
</comment>
<keyword evidence="1" id="KW-0147">Chitin-binding</keyword>
<feature type="domain" description="LysM" evidence="3">
    <location>
        <begin position="607"/>
        <end position="653"/>
    </location>
</feature>
<dbReference type="GO" id="GO:0008061">
    <property type="term" value="F:chitin binding"/>
    <property type="evidence" value="ECO:0007669"/>
    <property type="project" value="UniProtKB-KW"/>
</dbReference>
<keyword evidence="2" id="KW-0843">Virulence</keyword>
<dbReference type="Pfam" id="PF01476">
    <property type="entry name" value="LysM"/>
    <property type="match status" value="2"/>
</dbReference>
<sequence length="668" mass="71092">MVYENIAYPATYMTENFYYNWQISCYQDASTGEYCDLIIADWQNQTNTTSSNHSCADCILGPMKLQLESPLWTDEEWAEDFASLTSSCSATGYAWTSPTAYALNTSATATSTATLTGSASASSTSSTTTSSSTCTSMYTVQANDTCNSIAVAQNVSTYNFIVANNLNILCGNLPAVGEDVCIPEGCNSTTLLSGDTCLEMESNWNASLAQVLAWNPIFDSSCDNLYLFLGWQICSGPPGGWTIASKGAAATTTVAAVPTNAVTSSNKDCGEWYTVSSGDDCATITDNAGISLADFYFLNPQLNGTCTDLWLGNAYCVEAVGNIATYSGYSATTTQATTSYTRPVTTTTTWSAGPTYTLSSAPGTESDCVVYQDYYTNSSNGIANWGLRTDILDSLDLDLNNCSYYTSLYSVTISDIVGWNPSLSKDDCEFQPGYSYCILKSWNGKAVYLALLHRFYYNTDLEADTDSSSNDTSTDCQTIDSSWIVNGTSSACNCYVAIYGYDNTTLTCDFFEYGSNNISESTLKALNPWIGTGNCTTGLFAGLASDSARAVCLGTNATESATSTYAYSSTPVPNTASATATSKSSPVSVAATASITMEPGYISTCDKYHKVVSGDSCYSISQAYGITLDEFYDWNPDVGDDCSSLWLGYGVCVGISSTTSSTASATSS</sequence>
<dbReference type="InterPro" id="IPR018392">
    <property type="entry name" value="LysM"/>
</dbReference>
<accession>A0A9W5YKE3</accession>
<name>A0A9W5YKE3_9EURO</name>
<dbReference type="InterPro" id="IPR052210">
    <property type="entry name" value="LysM1-like"/>
</dbReference>
<dbReference type="PANTHER" id="PTHR34997">
    <property type="entry name" value="AM15"/>
    <property type="match status" value="1"/>
</dbReference>
<gene>
    <name evidence="4" type="ORF">AbraCBS73388_000847</name>
</gene>
<dbReference type="Gene3D" id="3.10.350.10">
    <property type="entry name" value="LysM domain"/>
    <property type="match status" value="4"/>
</dbReference>
<reference evidence="4" key="1">
    <citation type="submission" date="2022-07" db="EMBL/GenBank/DDBJ databases">
        <title>Taxonomy of Aspergillus series Nigri: significant species reduction supported by multi-species coalescent approaches.</title>
        <authorList>
            <person name="Bian C."/>
            <person name="Kusuya Y."/>
            <person name="Sklenar F."/>
            <person name="D'hooge E."/>
            <person name="Yaguchi T."/>
            <person name="Takahashi H."/>
            <person name="Hubka V."/>
        </authorList>
    </citation>
    <scope>NUCLEOTIDE SEQUENCE</scope>
    <source>
        <strain evidence="4">CBS 733.88</strain>
    </source>
</reference>
<evidence type="ECO:0000256" key="1">
    <source>
        <dbReference type="ARBA" id="ARBA00022669"/>
    </source>
</evidence>
<protein>
    <recommendedName>
        <fullName evidence="3">LysM domain-containing protein</fullName>
    </recommendedName>
</protein>
<dbReference type="Proteomes" id="UP001143548">
    <property type="component" value="Unassembled WGS sequence"/>
</dbReference>
<evidence type="ECO:0000313" key="5">
    <source>
        <dbReference type="Proteomes" id="UP001143548"/>
    </source>
</evidence>
<dbReference type="SMART" id="SM00257">
    <property type="entry name" value="LysM"/>
    <property type="match status" value="3"/>
</dbReference>
<dbReference type="SUPFAM" id="SSF54106">
    <property type="entry name" value="LysM domain"/>
    <property type="match status" value="3"/>
</dbReference>
<proteinExistence type="predicted"/>